<evidence type="ECO:0000256" key="1">
    <source>
        <dbReference type="SAM" id="Phobius"/>
    </source>
</evidence>
<sequence>MLFIRIIATLLGLLAILAGLLFVGQGTGVVLWPADSFMLADRAWAVRGAVLAAVGGIVVWLARRG</sequence>
<dbReference type="RefSeq" id="WP_160984584.1">
    <property type="nucleotide sequence ID" value="NZ_WVTD01000002.1"/>
</dbReference>
<keyword evidence="1" id="KW-0812">Transmembrane</keyword>
<organism evidence="2 3">
    <name type="scientific">Novosphingobium silvae</name>
    <dbReference type="NCBI Taxonomy" id="2692619"/>
    <lineage>
        <taxon>Bacteria</taxon>
        <taxon>Pseudomonadati</taxon>
        <taxon>Pseudomonadota</taxon>
        <taxon>Alphaproteobacteria</taxon>
        <taxon>Sphingomonadales</taxon>
        <taxon>Sphingomonadaceae</taxon>
        <taxon>Novosphingobium</taxon>
    </lineage>
</organism>
<feature type="transmembrane region" description="Helical" evidence="1">
    <location>
        <begin position="44"/>
        <end position="62"/>
    </location>
</feature>
<evidence type="ECO:0000313" key="3">
    <source>
        <dbReference type="Proteomes" id="UP000465810"/>
    </source>
</evidence>
<gene>
    <name evidence="2" type="ORF">GR702_03505</name>
</gene>
<dbReference type="Proteomes" id="UP000465810">
    <property type="component" value="Unassembled WGS sequence"/>
</dbReference>
<keyword evidence="1" id="KW-0472">Membrane</keyword>
<keyword evidence="1" id="KW-1133">Transmembrane helix</keyword>
<evidence type="ECO:0000313" key="2">
    <source>
        <dbReference type="EMBL" id="MYL96840.1"/>
    </source>
</evidence>
<proteinExistence type="predicted"/>
<name>A0A7X4GDX7_9SPHN</name>
<accession>A0A7X4GDX7</accession>
<comment type="caution">
    <text evidence="2">The sequence shown here is derived from an EMBL/GenBank/DDBJ whole genome shotgun (WGS) entry which is preliminary data.</text>
</comment>
<reference evidence="2 3" key="1">
    <citation type="submission" date="2019-12" db="EMBL/GenBank/DDBJ databases">
        <authorList>
            <person name="Feng G."/>
            <person name="Zhu H."/>
        </authorList>
    </citation>
    <scope>NUCLEOTIDE SEQUENCE [LARGE SCALE GENOMIC DNA]</scope>
    <source>
        <strain evidence="2 3">FGD1</strain>
    </source>
</reference>
<dbReference type="EMBL" id="WVTD01000002">
    <property type="protein sequence ID" value="MYL96840.1"/>
    <property type="molecule type" value="Genomic_DNA"/>
</dbReference>
<protein>
    <submittedName>
        <fullName evidence="2">Uncharacterized protein</fullName>
    </submittedName>
</protein>
<dbReference type="AlphaFoldDB" id="A0A7X4GDX7"/>
<keyword evidence="3" id="KW-1185">Reference proteome</keyword>